<evidence type="ECO:0000313" key="2">
    <source>
        <dbReference type="Proteomes" id="UP001163266"/>
    </source>
</evidence>
<keyword evidence="2" id="KW-1185">Reference proteome</keyword>
<dbReference type="Proteomes" id="UP001163266">
    <property type="component" value="Chromosome"/>
</dbReference>
<proteinExistence type="predicted"/>
<gene>
    <name evidence="1" type="ORF">OMP39_04385</name>
</gene>
<name>A0ABY6MUY8_9BURK</name>
<protein>
    <submittedName>
        <fullName evidence="1">Uncharacterized protein</fullName>
    </submittedName>
</protein>
<dbReference type="RefSeq" id="WP_264893578.1">
    <property type="nucleotide sequence ID" value="NZ_CP110257.1"/>
</dbReference>
<reference evidence="1" key="1">
    <citation type="submission" date="2022-10" db="EMBL/GenBank/DDBJ databases">
        <title>Complete genome sequence of Schlegelella aquatica LMG 23380.</title>
        <authorList>
            <person name="Musilova J."/>
            <person name="Kourilova X."/>
            <person name="Bezdicek M."/>
            <person name="Hermankova K."/>
            <person name="Obruca S."/>
            <person name="Sedlar K."/>
        </authorList>
    </citation>
    <scope>NUCLEOTIDE SEQUENCE</scope>
    <source>
        <strain evidence="1">LMG 23380</strain>
    </source>
</reference>
<accession>A0ABY6MUY8</accession>
<organism evidence="1 2">
    <name type="scientific">Caldimonas aquatica</name>
    <dbReference type="NCBI Taxonomy" id="376175"/>
    <lineage>
        <taxon>Bacteria</taxon>
        <taxon>Pseudomonadati</taxon>
        <taxon>Pseudomonadota</taxon>
        <taxon>Betaproteobacteria</taxon>
        <taxon>Burkholderiales</taxon>
        <taxon>Sphaerotilaceae</taxon>
        <taxon>Caldimonas</taxon>
    </lineage>
</organism>
<dbReference type="EMBL" id="CP110257">
    <property type="protein sequence ID" value="UZD55825.1"/>
    <property type="molecule type" value="Genomic_DNA"/>
</dbReference>
<sequence length="178" mass="20356">MEFEMTFRLIFGDRAKCIEGQQQIAKSRVMWLRKALSKIESELAALDTTERHKQMLLGELEAAREAVDARQEVQWSLVYSLLRLVGRLLGYDFVRGAKCHTATYWQTVPQNLNSVVFQGGDIMQDYYDKKNAIAIRREVVAHLKKQGLSDYRVALVLNTTEHEIKKLKNEPIGEASAA</sequence>
<evidence type="ECO:0000313" key="1">
    <source>
        <dbReference type="EMBL" id="UZD55825.1"/>
    </source>
</evidence>